<sequence length="218" mass="23705">MSTRYFQGPRQGVACKPVGARPLGRLASLTIAMTVVGALCIAAPAQATGPFPDSLERADRQRLDAFDATRKQAIQTAQTQGAPRDVAELKKVLAGKPMAVAPAEMAGEWRCRTLKLGGLLPLTIYSWFRCRITDDSAGLRLEKLTGSQRTAGTFYDVGGTRLGYAGASSVSGEPVRRYGPDTHHNDVGYLIPVARDRLRLELPLPPQESQFDILELRR</sequence>
<protein>
    <recommendedName>
        <fullName evidence="3">DUF4893 domain-containing protein</fullName>
    </recommendedName>
</protein>
<dbReference type="RefSeq" id="WP_218863119.1">
    <property type="nucleotide sequence ID" value="NZ_JACBYR010000001.1"/>
</dbReference>
<evidence type="ECO:0000313" key="1">
    <source>
        <dbReference type="EMBL" id="NYE81474.1"/>
    </source>
</evidence>
<name>A0A7Y9IR55_9BURK</name>
<proteinExistence type="predicted"/>
<dbReference type="AlphaFoldDB" id="A0A7Y9IR55"/>
<dbReference type="EMBL" id="JACBYR010000001">
    <property type="protein sequence ID" value="NYE81474.1"/>
    <property type="molecule type" value="Genomic_DNA"/>
</dbReference>
<gene>
    <name evidence="1" type="ORF">FHW18_000745</name>
</gene>
<reference evidence="1 2" key="1">
    <citation type="submission" date="2020-07" db="EMBL/GenBank/DDBJ databases">
        <title>Genomic Encyclopedia of Type Strains, Phase IV (KMG-V): Genome sequencing to study the core and pangenomes of soil and plant-associated prokaryotes.</title>
        <authorList>
            <person name="Whitman W."/>
        </authorList>
    </citation>
    <scope>NUCLEOTIDE SEQUENCE [LARGE SCALE GENOMIC DNA]</scope>
    <source>
        <strain evidence="1 2">SAS40</strain>
    </source>
</reference>
<evidence type="ECO:0000313" key="2">
    <source>
        <dbReference type="Proteomes" id="UP000542125"/>
    </source>
</evidence>
<evidence type="ECO:0008006" key="3">
    <source>
        <dbReference type="Google" id="ProtNLM"/>
    </source>
</evidence>
<accession>A0A7Y9IR55</accession>
<dbReference type="InterPro" id="IPR032609">
    <property type="entry name" value="DUF4893"/>
</dbReference>
<organism evidence="1 2">
    <name type="scientific">Pigmentiphaga litoralis</name>
    <dbReference type="NCBI Taxonomy" id="516702"/>
    <lineage>
        <taxon>Bacteria</taxon>
        <taxon>Pseudomonadati</taxon>
        <taxon>Pseudomonadota</taxon>
        <taxon>Betaproteobacteria</taxon>
        <taxon>Burkholderiales</taxon>
        <taxon>Alcaligenaceae</taxon>
        <taxon>Pigmentiphaga</taxon>
    </lineage>
</organism>
<keyword evidence="2" id="KW-1185">Reference proteome</keyword>
<dbReference type="Pfam" id="PF16233">
    <property type="entry name" value="DUF4893"/>
    <property type="match status" value="1"/>
</dbReference>
<comment type="caution">
    <text evidence="1">The sequence shown here is derived from an EMBL/GenBank/DDBJ whole genome shotgun (WGS) entry which is preliminary data.</text>
</comment>
<dbReference type="Proteomes" id="UP000542125">
    <property type="component" value="Unassembled WGS sequence"/>
</dbReference>